<organism evidence="1 2">
    <name type="scientific">Castanea mollissima</name>
    <name type="common">Chinese chestnut</name>
    <dbReference type="NCBI Taxonomy" id="60419"/>
    <lineage>
        <taxon>Eukaryota</taxon>
        <taxon>Viridiplantae</taxon>
        <taxon>Streptophyta</taxon>
        <taxon>Embryophyta</taxon>
        <taxon>Tracheophyta</taxon>
        <taxon>Spermatophyta</taxon>
        <taxon>Magnoliopsida</taxon>
        <taxon>eudicotyledons</taxon>
        <taxon>Gunneridae</taxon>
        <taxon>Pentapetalae</taxon>
        <taxon>rosids</taxon>
        <taxon>fabids</taxon>
        <taxon>Fagales</taxon>
        <taxon>Fagaceae</taxon>
        <taxon>Castanea</taxon>
    </lineage>
</organism>
<accession>A0A8J4RRB9</accession>
<protein>
    <submittedName>
        <fullName evidence="1">Uncharacterized protein</fullName>
    </submittedName>
</protein>
<proteinExistence type="predicted"/>
<keyword evidence="2" id="KW-1185">Reference proteome</keyword>
<evidence type="ECO:0000313" key="1">
    <source>
        <dbReference type="EMBL" id="KAF3971644.1"/>
    </source>
</evidence>
<reference evidence="1" key="1">
    <citation type="submission" date="2020-03" db="EMBL/GenBank/DDBJ databases">
        <title>Castanea mollissima Vanexum genome sequencing.</title>
        <authorList>
            <person name="Staton M."/>
        </authorList>
    </citation>
    <scope>NUCLEOTIDE SEQUENCE</scope>
    <source>
        <tissue evidence="1">Leaf</tissue>
    </source>
</reference>
<name>A0A8J4RRB9_9ROSI</name>
<gene>
    <name evidence="1" type="ORF">CMV_004778</name>
</gene>
<dbReference type="AlphaFoldDB" id="A0A8J4RRB9"/>
<sequence length="112" mass="12754">MLVEENCSIKGYQLLRTTLTKALLTSKDASTVADSAMNVQGGQKARYMIKHSRKTPQLLLLLLLRCCHKKSLFQRRRLNAGATKKTMSLWRTQLLRQLRSRTKSPPNSATRP</sequence>
<comment type="caution">
    <text evidence="1">The sequence shown here is derived from an EMBL/GenBank/DDBJ whole genome shotgun (WGS) entry which is preliminary data.</text>
</comment>
<evidence type="ECO:0000313" key="2">
    <source>
        <dbReference type="Proteomes" id="UP000737018"/>
    </source>
</evidence>
<dbReference type="Proteomes" id="UP000737018">
    <property type="component" value="Unassembled WGS sequence"/>
</dbReference>
<dbReference type="EMBL" id="JRKL02000408">
    <property type="protein sequence ID" value="KAF3971644.1"/>
    <property type="molecule type" value="Genomic_DNA"/>
</dbReference>